<evidence type="ECO:0000256" key="3">
    <source>
        <dbReference type="ARBA" id="ARBA00022840"/>
    </source>
</evidence>
<dbReference type="Pfam" id="PF06470">
    <property type="entry name" value="SMC_hinge"/>
    <property type="match status" value="1"/>
</dbReference>
<dbReference type="Gene3D" id="3.40.50.300">
    <property type="entry name" value="P-loop containing nucleotide triphosphate hydrolases"/>
    <property type="match status" value="2"/>
</dbReference>
<keyword evidence="4 6" id="KW-0175">Coiled coil</keyword>
<dbReference type="SUPFAM" id="SSF52540">
    <property type="entry name" value="P-loop containing nucleoside triphosphate hydrolases"/>
    <property type="match status" value="1"/>
</dbReference>
<gene>
    <name evidence="8" type="primary">smc_1</name>
    <name evidence="6" type="synonym">smc</name>
    <name evidence="8" type="ORF">Pla111_03830</name>
</gene>
<keyword evidence="9" id="KW-1185">Reference proteome</keyword>
<dbReference type="GO" id="GO:0005524">
    <property type="term" value="F:ATP binding"/>
    <property type="evidence" value="ECO:0007669"/>
    <property type="project" value="UniProtKB-UniRule"/>
</dbReference>
<dbReference type="Gene3D" id="3.30.70.1620">
    <property type="match status" value="1"/>
</dbReference>
<dbReference type="GO" id="GO:0016887">
    <property type="term" value="F:ATP hydrolysis activity"/>
    <property type="evidence" value="ECO:0007669"/>
    <property type="project" value="InterPro"/>
</dbReference>
<evidence type="ECO:0000313" key="8">
    <source>
        <dbReference type="EMBL" id="TWT48608.1"/>
    </source>
</evidence>
<protein>
    <recommendedName>
        <fullName evidence="6">Chromosome partition protein Smc</fullName>
    </recommendedName>
</protein>
<dbReference type="AlphaFoldDB" id="A0A5C5WCG8"/>
<accession>A0A5C5WCG8</accession>
<comment type="similarity">
    <text evidence="6">Belongs to the SMC family.</text>
</comment>
<dbReference type="GO" id="GO:0005694">
    <property type="term" value="C:chromosome"/>
    <property type="evidence" value="ECO:0007669"/>
    <property type="project" value="InterPro"/>
</dbReference>
<dbReference type="GO" id="GO:0007062">
    <property type="term" value="P:sister chromatid cohesion"/>
    <property type="evidence" value="ECO:0007669"/>
    <property type="project" value="InterPro"/>
</dbReference>
<dbReference type="InterPro" id="IPR003395">
    <property type="entry name" value="RecF/RecN/SMC_N"/>
</dbReference>
<feature type="coiled-coil region" evidence="6">
    <location>
        <begin position="722"/>
        <end position="770"/>
    </location>
</feature>
<evidence type="ECO:0000259" key="7">
    <source>
        <dbReference type="SMART" id="SM00968"/>
    </source>
</evidence>
<dbReference type="GO" id="GO:0006260">
    <property type="term" value="P:DNA replication"/>
    <property type="evidence" value="ECO:0007669"/>
    <property type="project" value="UniProtKB-UniRule"/>
</dbReference>
<dbReference type="PANTHER" id="PTHR43977">
    <property type="entry name" value="STRUCTURAL MAINTENANCE OF CHROMOSOMES PROTEIN 3"/>
    <property type="match status" value="1"/>
</dbReference>
<comment type="subunit">
    <text evidence="6">Homodimer.</text>
</comment>
<dbReference type="InterPro" id="IPR036277">
    <property type="entry name" value="SMC_hinge_sf"/>
</dbReference>
<feature type="coiled-coil region" evidence="6">
    <location>
        <begin position="845"/>
        <end position="917"/>
    </location>
</feature>
<evidence type="ECO:0000256" key="2">
    <source>
        <dbReference type="ARBA" id="ARBA00022741"/>
    </source>
</evidence>
<proteinExistence type="inferred from homology"/>
<dbReference type="OrthoDB" id="9808768at2"/>
<dbReference type="EMBL" id="SJPH01000001">
    <property type="protein sequence ID" value="TWT48608.1"/>
    <property type="molecule type" value="Genomic_DNA"/>
</dbReference>
<dbReference type="Proteomes" id="UP000318995">
    <property type="component" value="Unassembled WGS sequence"/>
</dbReference>
<sequence>MLKSLELAGFKSFADKTRFEFPAGVTVVVGPNGSGKSNVVDAVKWVLGSQSPKSLRGSEMTDVIFGGAGERRPLNAAEVTLTFDNPEPGEGERRWFDLDATEVRLTRRVYRSGEGEYLINGRACRLRDFRELLAGTGVGAGSYSIIEQGRVDAALQASPQERRSLFEEAAGISRYRLKKREAERRLERVEQNLKRLSDLVDEVEGRLRRVRSQAGKAQKHREQTRRLREARTELATADYARLVEEDRRLEGQQSQLQSHVAQADNEVRRLSESLASLRDPQEAELQRRRAADQVASCRERVGKATARIEDATRRRGETLPAVLRAQAELCRQRAQLQATVVDQRRDEAAAAQRAAVQEQDRLRQKLAQLASRSRRVGELRERVVARHEAAVSRLTEGQTLHATRTEELRRLGDRLAAVEQQRGRLEAEHAKIGPDEHAAALKSAIEQRDAATDRLARIEAAGREARRQRTADAEKLATLRSEQALAAANLLTDQRRLDALAEEHERLQRLNREVANLCGDDGNAVGLVADLLHVDLDFAPLVEAALGAATHHVAVESLDELMARHADRPDSLSFRICFEPVAESMTLGAIDHLDLRREQEVIGRALDFVEVEPRFEALVQKLLGRCWFVQSLPAALRLSRTVGRGLTFVTTDCEVVHARGEVSLGPTGDHHLAELRRREAEQLQGRIDLEHSKNGERETQIRALEESLSQADTALHDRDELLATERDRLSAALQQAAKLEERTKQSAVRIAELTTAIAATEQERAELADRQSRLATDPTGAGQLTLERRRTDRLVRWRSWADATHAATLAREHETAEAVTRHETLVRSLRVSPAVLVEPSDGGPREKAERAVREARDAASVAELDWLNRSAERSLAVLRLEIAQSDQRMAEQTESAARAARTQVVEAIEEIRRANAASSERLKPIDLRRQQLRLERSSLSERLRDDYGIDLQAVVQHALADPEWSAEAVDRTALRTEVESLRAALQNAGPVNAEALDELEGLENRYEQLAGQLRDLSQAKTSLVRLTTRINNDTRRVYVACFEEVRTQFRELFVQLFGGGQADLVMTQDSEDPLESGVEIVASPPGKTLRSLSLLSGGEKTMTCVALLLAMFRSKPGPFCILDEVDAALDEANVGRFAAVIREFMRSTQFVVVTHSKRTMSAADTLYGVTMQESGVSKQVSVRFEDVGEDGHIRLPHNAPAEQAPASRAA</sequence>
<dbReference type="Pfam" id="PF02463">
    <property type="entry name" value="SMC_N"/>
    <property type="match status" value="1"/>
</dbReference>
<dbReference type="Gene3D" id="1.20.1060.20">
    <property type="match status" value="1"/>
</dbReference>
<evidence type="ECO:0000256" key="5">
    <source>
        <dbReference type="ARBA" id="ARBA00023125"/>
    </source>
</evidence>
<evidence type="ECO:0000256" key="6">
    <source>
        <dbReference type="HAMAP-Rule" id="MF_01894"/>
    </source>
</evidence>
<dbReference type="PIRSF" id="PIRSF005719">
    <property type="entry name" value="SMC"/>
    <property type="match status" value="1"/>
</dbReference>
<dbReference type="GO" id="GO:0003677">
    <property type="term" value="F:DNA binding"/>
    <property type="evidence" value="ECO:0007669"/>
    <property type="project" value="UniProtKB-UniRule"/>
</dbReference>
<organism evidence="8 9">
    <name type="scientific">Botrimarina hoheduenensis</name>
    <dbReference type="NCBI Taxonomy" id="2528000"/>
    <lineage>
        <taxon>Bacteria</taxon>
        <taxon>Pseudomonadati</taxon>
        <taxon>Planctomycetota</taxon>
        <taxon>Planctomycetia</taxon>
        <taxon>Pirellulales</taxon>
        <taxon>Lacipirellulaceae</taxon>
        <taxon>Botrimarina</taxon>
    </lineage>
</organism>
<feature type="binding site" evidence="6">
    <location>
        <begin position="31"/>
        <end position="38"/>
    </location>
    <ligand>
        <name>ATP</name>
        <dbReference type="ChEBI" id="CHEBI:30616"/>
    </ligand>
</feature>
<keyword evidence="3 6" id="KW-0067">ATP-binding</keyword>
<name>A0A5C5WCG8_9BACT</name>
<dbReference type="InterPro" id="IPR027417">
    <property type="entry name" value="P-loop_NTPase"/>
</dbReference>
<dbReference type="SMART" id="SM00968">
    <property type="entry name" value="SMC_hinge"/>
    <property type="match status" value="1"/>
</dbReference>
<feature type="coiled-coil region" evidence="6">
    <location>
        <begin position="992"/>
        <end position="1019"/>
    </location>
</feature>
<comment type="function">
    <text evidence="6">Required for chromosome condensation and partitioning.</text>
</comment>
<comment type="domain">
    <text evidence="6">Contains large globular domains required for ATP hydrolysis at each terminus and a third globular domain forming a flexible hinge near the middle of the molecule. These domains are separated by coiled-coil structures.</text>
</comment>
<keyword evidence="2 6" id="KW-0547">Nucleotide-binding</keyword>
<feature type="coiled-coil region" evidence="6">
    <location>
        <begin position="408"/>
        <end position="520"/>
    </location>
</feature>
<dbReference type="GO" id="GO:0007059">
    <property type="term" value="P:chromosome segregation"/>
    <property type="evidence" value="ECO:0007669"/>
    <property type="project" value="UniProtKB-UniRule"/>
</dbReference>
<dbReference type="GO" id="GO:0030261">
    <property type="term" value="P:chromosome condensation"/>
    <property type="evidence" value="ECO:0007669"/>
    <property type="project" value="InterPro"/>
</dbReference>
<dbReference type="InterPro" id="IPR011890">
    <property type="entry name" value="SMC_prok"/>
</dbReference>
<dbReference type="NCBIfam" id="TIGR02168">
    <property type="entry name" value="SMC_prok_B"/>
    <property type="match status" value="1"/>
</dbReference>
<dbReference type="InterPro" id="IPR024704">
    <property type="entry name" value="SMC"/>
</dbReference>
<comment type="subcellular location">
    <subcellularLocation>
        <location evidence="6">Cytoplasm</location>
    </subcellularLocation>
</comment>
<keyword evidence="1 6" id="KW-0963">Cytoplasm</keyword>
<dbReference type="GO" id="GO:0005737">
    <property type="term" value="C:cytoplasm"/>
    <property type="evidence" value="ECO:0007669"/>
    <property type="project" value="UniProtKB-SubCell"/>
</dbReference>
<dbReference type="RefSeq" id="WP_146570805.1">
    <property type="nucleotide sequence ID" value="NZ_SJPH01000001.1"/>
</dbReference>
<evidence type="ECO:0000313" key="9">
    <source>
        <dbReference type="Proteomes" id="UP000318995"/>
    </source>
</evidence>
<comment type="caution">
    <text evidence="8">The sequence shown here is derived from an EMBL/GenBank/DDBJ whole genome shotgun (WGS) entry which is preliminary data.</text>
</comment>
<dbReference type="HAMAP" id="MF_01894">
    <property type="entry name" value="Smc_prok"/>
    <property type="match status" value="1"/>
</dbReference>
<reference evidence="8 9" key="1">
    <citation type="submission" date="2019-02" db="EMBL/GenBank/DDBJ databases">
        <title>Deep-cultivation of Planctomycetes and their phenomic and genomic characterization uncovers novel biology.</title>
        <authorList>
            <person name="Wiegand S."/>
            <person name="Jogler M."/>
            <person name="Boedeker C."/>
            <person name="Pinto D."/>
            <person name="Vollmers J."/>
            <person name="Rivas-Marin E."/>
            <person name="Kohn T."/>
            <person name="Peeters S.H."/>
            <person name="Heuer A."/>
            <person name="Rast P."/>
            <person name="Oberbeckmann S."/>
            <person name="Bunk B."/>
            <person name="Jeske O."/>
            <person name="Meyerdierks A."/>
            <person name="Storesund J.E."/>
            <person name="Kallscheuer N."/>
            <person name="Luecker S."/>
            <person name="Lage O.M."/>
            <person name="Pohl T."/>
            <person name="Merkel B.J."/>
            <person name="Hornburger P."/>
            <person name="Mueller R.-W."/>
            <person name="Bruemmer F."/>
            <person name="Labrenz M."/>
            <person name="Spormann A.M."/>
            <person name="Op Den Camp H."/>
            <person name="Overmann J."/>
            <person name="Amann R."/>
            <person name="Jetten M.S.M."/>
            <person name="Mascher T."/>
            <person name="Medema M.H."/>
            <person name="Devos D.P."/>
            <person name="Kaster A.-K."/>
            <person name="Ovreas L."/>
            <person name="Rohde M."/>
            <person name="Galperin M.Y."/>
            <person name="Jogler C."/>
        </authorList>
    </citation>
    <scope>NUCLEOTIDE SEQUENCE [LARGE SCALE GENOMIC DNA]</scope>
    <source>
        <strain evidence="8 9">Pla111</strain>
    </source>
</reference>
<evidence type="ECO:0000256" key="4">
    <source>
        <dbReference type="ARBA" id="ARBA00023054"/>
    </source>
</evidence>
<keyword evidence="5 6" id="KW-0238">DNA-binding</keyword>
<feature type="domain" description="SMC hinge" evidence="7">
    <location>
        <begin position="522"/>
        <end position="639"/>
    </location>
</feature>
<evidence type="ECO:0000256" key="1">
    <source>
        <dbReference type="ARBA" id="ARBA00022490"/>
    </source>
</evidence>
<feature type="coiled-coil region" evidence="6">
    <location>
        <begin position="172"/>
        <end position="213"/>
    </location>
</feature>
<dbReference type="InterPro" id="IPR010935">
    <property type="entry name" value="SMC_hinge"/>
</dbReference>
<dbReference type="SUPFAM" id="SSF75553">
    <property type="entry name" value="Smc hinge domain"/>
    <property type="match status" value="1"/>
</dbReference>
<dbReference type="CDD" id="cd03278">
    <property type="entry name" value="ABC_SMC_barmotin"/>
    <property type="match status" value="1"/>
</dbReference>